<evidence type="ECO:0000259" key="6">
    <source>
        <dbReference type="SMART" id="SM00226"/>
    </source>
</evidence>
<sequence>MADPYRICVVCSGNICRSPMGEIVLRSLLEDAGLSDQVVVDSAGTGGWHAGQPADPRTVAALARAGYDASAHRARELTPPELAERDLVLVADRGHLREVESMATHSGGDPEIRLLRELDPQAVADGTVEVDDPYYGDEADFERCLTEVRAACVGVVDHVRARV</sequence>
<keyword evidence="8" id="KW-1185">Reference proteome</keyword>
<evidence type="ECO:0000313" key="8">
    <source>
        <dbReference type="Proteomes" id="UP000037397"/>
    </source>
</evidence>
<dbReference type="InterPro" id="IPR036196">
    <property type="entry name" value="Ptyr_pPase_sf"/>
</dbReference>
<evidence type="ECO:0000256" key="4">
    <source>
        <dbReference type="ARBA" id="ARBA00022912"/>
    </source>
</evidence>
<feature type="domain" description="Phosphotyrosine protein phosphatase I" evidence="6">
    <location>
        <begin position="5"/>
        <end position="158"/>
    </location>
</feature>
<keyword evidence="4" id="KW-0904">Protein phosphatase</keyword>
<evidence type="ECO:0000313" key="7">
    <source>
        <dbReference type="EMBL" id="KNX39649.1"/>
    </source>
</evidence>
<dbReference type="Proteomes" id="UP000037397">
    <property type="component" value="Unassembled WGS sequence"/>
</dbReference>
<dbReference type="InterPro" id="IPR023485">
    <property type="entry name" value="Ptyr_pPase"/>
</dbReference>
<reference evidence="8" key="1">
    <citation type="submission" date="2015-03" db="EMBL/GenBank/DDBJ databases">
        <title>Luteipulveratus halotolerans sp. nov., a novel actinobacterium (Dermacoccaceae) from Sarawak, Malaysia.</title>
        <authorList>
            <person name="Juboi H."/>
            <person name="Basik A."/>
            <person name="Shamsul S.S."/>
            <person name="Arnold P."/>
            <person name="Schmitt E.K."/>
            <person name="Sanglier J.-J."/>
            <person name="Yeo T."/>
        </authorList>
    </citation>
    <scope>NUCLEOTIDE SEQUENCE [LARGE SCALE GENOMIC DNA]</scope>
    <source>
        <strain evidence="8">C296001</strain>
    </source>
</reference>
<dbReference type="InterPro" id="IPR017867">
    <property type="entry name" value="Tyr_phospatase_low_mol_wt"/>
</dbReference>
<organism evidence="7 8">
    <name type="scientific">Luteipulveratus halotolerans</name>
    <dbReference type="NCBI Taxonomy" id="1631356"/>
    <lineage>
        <taxon>Bacteria</taxon>
        <taxon>Bacillati</taxon>
        <taxon>Actinomycetota</taxon>
        <taxon>Actinomycetes</taxon>
        <taxon>Micrococcales</taxon>
        <taxon>Dermacoccaceae</taxon>
        <taxon>Luteipulveratus</taxon>
    </lineage>
</organism>
<dbReference type="STRING" id="1631356.VV01_20880"/>
<dbReference type="RefSeq" id="WP_050672069.1">
    <property type="nucleotide sequence ID" value="NZ_LAIR01000002.1"/>
</dbReference>
<dbReference type="SUPFAM" id="SSF52788">
    <property type="entry name" value="Phosphotyrosine protein phosphatases I"/>
    <property type="match status" value="1"/>
</dbReference>
<name>A0A0L6CPG5_9MICO</name>
<feature type="active site" description="Nucleophile" evidence="5">
    <location>
        <position position="11"/>
    </location>
</feature>
<comment type="similarity">
    <text evidence="1">Belongs to the low molecular weight phosphotyrosine protein phosphatase family.</text>
</comment>
<dbReference type="Gene3D" id="3.40.50.2300">
    <property type="match status" value="1"/>
</dbReference>
<dbReference type="OrthoDB" id="9784339at2"/>
<dbReference type="Pfam" id="PF01451">
    <property type="entry name" value="LMWPc"/>
    <property type="match status" value="1"/>
</dbReference>
<keyword evidence="3" id="KW-0378">Hydrolase</keyword>
<proteinExistence type="inferred from homology"/>
<protein>
    <recommendedName>
        <fullName evidence="2">protein-tyrosine-phosphatase</fullName>
        <ecNumber evidence="2">3.1.3.48</ecNumber>
    </recommendedName>
</protein>
<dbReference type="PANTHER" id="PTHR11717">
    <property type="entry name" value="LOW MOLECULAR WEIGHT PROTEIN TYROSINE PHOSPHATASE"/>
    <property type="match status" value="1"/>
</dbReference>
<dbReference type="SMART" id="SM00226">
    <property type="entry name" value="LMWPc"/>
    <property type="match status" value="1"/>
</dbReference>
<feature type="active site" description="Proton donor" evidence="5">
    <location>
        <position position="132"/>
    </location>
</feature>
<dbReference type="InterPro" id="IPR050438">
    <property type="entry name" value="LMW_PTPase"/>
</dbReference>
<dbReference type="AlphaFoldDB" id="A0A0L6CPG5"/>
<accession>A0A0L6CPG5</accession>
<dbReference type="CDD" id="cd16343">
    <property type="entry name" value="LMWPTP"/>
    <property type="match status" value="1"/>
</dbReference>
<dbReference type="GO" id="GO:0004725">
    <property type="term" value="F:protein tyrosine phosphatase activity"/>
    <property type="evidence" value="ECO:0007669"/>
    <property type="project" value="UniProtKB-EC"/>
</dbReference>
<evidence type="ECO:0000256" key="5">
    <source>
        <dbReference type="PIRSR" id="PIRSR617867-1"/>
    </source>
</evidence>
<evidence type="ECO:0000256" key="3">
    <source>
        <dbReference type="ARBA" id="ARBA00022801"/>
    </source>
</evidence>
<dbReference type="PRINTS" id="PR00719">
    <property type="entry name" value="LMWPTPASE"/>
</dbReference>
<gene>
    <name evidence="7" type="ORF">VV01_20880</name>
</gene>
<dbReference type="EMBL" id="LAIR01000002">
    <property type="protein sequence ID" value="KNX39649.1"/>
    <property type="molecule type" value="Genomic_DNA"/>
</dbReference>
<dbReference type="PATRIC" id="fig|1631356.3.peg.4200"/>
<dbReference type="PANTHER" id="PTHR11717:SF7">
    <property type="entry name" value="LOW MOLECULAR WEIGHT PHOSPHOTYROSINE PROTEIN PHOSPHATASE"/>
    <property type="match status" value="1"/>
</dbReference>
<feature type="active site" evidence="5">
    <location>
        <position position="17"/>
    </location>
</feature>
<dbReference type="EC" id="3.1.3.48" evidence="2"/>
<evidence type="ECO:0000256" key="2">
    <source>
        <dbReference type="ARBA" id="ARBA00013064"/>
    </source>
</evidence>
<evidence type="ECO:0000256" key="1">
    <source>
        <dbReference type="ARBA" id="ARBA00011063"/>
    </source>
</evidence>
<comment type="caution">
    <text evidence="7">The sequence shown here is derived from an EMBL/GenBank/DDBJ whole genome shotgun (WGS) entry which is preliminary data.</text>
</comment>